<name>Q74MX1_NANEQ</name>
<accession>Q74MX1</accession>
<dbReference type="InterPro" id="IPR002777">
    <property type="entry name" value="PFD_beta-like"/>
</dbReference>
<dbReference type="BioCyc" id="NEQU228908:GJB6-548-MONOMER"/>
<dbReference type="KEGG" id="neq:NEQ516"/>
<gene>
    <name evidence="2" type="ordered locus">NEQ516</name>
</gene>
<dbReference type="Pfam" id="PF01920">
    <property type="entry name" value="Prefoldin_2"/>
    <property type="match status" value="1"/>
</dbReference>
<dbReference type="HOGENOM" id="CLU_2534754_0_0_2"/>
<keyword evidence="3" id="KW-1185">Reference proteome</keyword>
<feature type="coiled-coil region" evidence="1">
    <location>
        <begin position="1"/>
        <end position="83"/>
    </location>
</feature>
<dbReference type="EMBL" id="AE017199">
    <property type="protein sequence ID" value="AAR39357.1"/>
    <property type="molecule type" value="Genomic_DNA"/>
</dbReference>
<evidence type="ECO:0000313" key="2">
    <source>
        <dbReference type="EMBL" id="AAR39357.1"/>
    </source>
</evidence>
<dbReference type="GO" id="GO:0006457">
    <property type="term" value="P:protein folding"/>
    <property type="evidence" value="ECO:0007669"/>
    <property type="project" value="InterPro"/>
</dbReference>
<dbReference type="EnsemblBacteria" id="AAR39357">
    <property type="protein sequence ID" value="AAR39357"/>
    <property type="gene ID" value="NEQ516"/>
</dbReference>
<dbReference type="InterPro" id="IPR009053">
    <property type="entry name" value="Prefoldin"/>
</dbReference>
<dbReference type="GO" id="GO:0051082">
    <property type="term" value="F:unfolded protein binding"/>
    <property type="evidence" value="ECO:0007669"/>
    <property type="project" value="InterPro"/>
</dbReference>
<reference evidence="2 3" key="1">
    <citation type="journal article" date="2003" name="Proc. Natl. Acad. Sci. U.S.A.">
        <title>The genome of Nanoarchaeum equitans: insights into early archaeal evolution and derived parasitism.</title>
        <authorList>
            <person name="Waters E."/>
            <person name="Hohn M.J."/>
            <person name="Ahel I."/>
            <person name="Graham D.E."/>
            <person name="Adams M.D."/>
            <person name="Barnstead M."/>
            <person name="Beeson K.Y."/>
            <person name="Bibbs L."/>
            <person name="Bolanos R."/>
            <person name="Keller M."/>
            <person name="Kretz K."/>
            <person name="Lin X."/>
            <person name="Mathur E."/>
            <person name="Ni J."/>
            <person name="Podar M."/>
            <person name="Richardson T."/>
            <person name="Sutton G.G."/>
            <person name="Simon M."/>
            <person name="Soll D."/>
            <person name="Stetter K.O."/>
            <person name="Short J.M."/>
            <person name="Noordewier M."/>
        </authorList>
    </citation>
    <scope>NUCLEOTIDE SEQUENCE [LARGE SCALE GENOMIC DNA]</scope>
    <source>
        <strain evidence="2 3">Kin4-M</strain>
    </source>
</reference>
<dbReference type="GO" id="GO:0016272">
    <property type="term" value="C:prefoldin complex"/>
    <property type="evidence" value="ECO:0007669"/>
    <property type="project" value="InterPro"/>
</dbReference>
<dbReference type="STRING" id="228908.NEQ516"/>
<dbReference type="AlphaFoldDB" id="Q74MX1"/>
<keyword evidence="1" id="KW-0175">Coiled coil</keyword>
<protein>
    <submittedName>
        <fullName evidence="2">NEQ516</fullName>
    </submittedName>
</protein>
<dbReference type="Proteomes" id="UP000000578">
    <property type="component" value="Chromosome"/>
</dbReference>
<evidence type="ECO:0000256" key="1">
    <source>
        <dbReference type="SAM" id="Coils"/>
    </source>
</evidence>
<proteinExistence type="predicted"/>
<dbReference type="SUPFAM" id="SSF46579">
    <property type="entry name" value="Prefoldin"/>
    <property type="match status" value="1"/>
</dbReference>
<sequence length="83" mass="9725">MAEKEVLLQQILMQKQVLEAQLEEINNAIKEIEESNGKVYKILGTYFLEIPKEKALEELNEKKKLLEIRLDALKKQEEKLKGE</sequence>
<organism evidence="2 3">
    <name type="scientific">Nanoarchaeum equitans (strain Kin4-M)</name>
    <dbReference type="NCBI Taxonomy" id="228908"/>
    <lineage>
        <taxon>Archaea</taxon>
        <taxon>Nanobdellota</taxon>
        <taxon>Candidatus Nanoarchaeia</taxon>
        <taxon>Nanoarchaeales</taxon>
        <taxon>Nanoarchaeaceae</taxon>
        <taxon>Nanoarchaeum</taxon>
    </lineage>
</organism>
<dbReference type="Gene3D" id="1.10.287.370">
    <property type="match status" value="1"/>
</dbReference>
<evidence type="ECO:0000313" key="3">
    <source>
        <dbReference type="Proteomes" id="UP000000578"/>
    </source>
</evidence>